<evidence type="ECO:0000256" key="6">
    <source>
        <dbReference type="SAM" id="Phobius"/>
    </source>
</evidence>
<keyword evidence="8" id="KW-1185">Reference proteome</keyword>
<dbReference type="EMBL" id="CP036434">
    <property type="protein sequence ID" value="QDV07351.1"/>
    <property type="molecule type" value="Genomic_DNA"/>
</dbReference>
<gene>
    <name evidence="7" type="ORF">Poly30_28750</name>
</gene>
<keyword evidence="3 6" id="KW-1133">Transmembrane helix</keyword>
<proteinExistence type="predicted"/>
<protein>
    <submittedName>
        <fullName evidence="7">Colicin V production protein</fullName>
    </submittedName>
</protein>
<evidence type="ECO:0000256" key="5">
    <source>
        <dbReference type="SAM" id="MobiDB-lite"/>
    </source>
</evidence>
<feature type="transmembrane region" description="Helical" evidence="6">
    <location>
        <begin position="91"/>
        <end position="111"/>
    </location>
</feature>
<evidence type="ECO:0000256" key="3">
    <source>
        <dbReference type="ARBA" id="ARBA00022989"/>
    </source>
</evidence>
<dbReference type="InterPro" id="IPR003825">
    <property type="entry name" value="Colicin-V_CvpA"/>
</dbReference>
<name>A0A518ETD3_9BACT</name>
<accession>A0A518ETD3</accession>
<comment type="subcellular location">
    <subcellularLocation>
        <location evidence="1">Membrane</location>
        <topology evidence="1">Multi-pass membrane protein</topology>
    </subcellularLocation>
</comment>
<dbReference type="RefSeq" id="WP_145198307.1">
    <property type="nucleotide sequence ID" value="NZ_CP036434.1"/>
</dbReference>
<reference evidence="7 8" key="1">
    <citation type="submission" date="2019-02" db="EMBL/GenBank/DDBJ databases">
        <title>Deep-cultivation of Planctomycetes and their phenomic and genomic characterization uncovers novel biology.</title>
        <authorList>
            <person name="Wiegand S."/>
            <person name="Jogler M."/>
            <person name="Boedeker C."/>
            <person name="Pinto D."/>
            <person name="Vollmers J."/>
            <person name="Rivas-Marin E."/>
            <person name="Kohn T."/>
            <person name="Peeters S.H."/>
            <person name="Heuer A."/>
            <person name="Rast P."/>
            <person name="Oberbeckmann S."/>
            <person name="Bunk B."/>
            <person name="Jeske O."/>
            <person name="Meyerdierks A."/>
            <person name="Storesund J.E."/>
            <person name="Kallscheuer N."/>
            <person name="Luecker S."/>
            <person name="Lage O.M."/>
            <person name="Pohl T."/>
            <person name="Merkel B.J."/>
            <person name="Hornburger P."/>
            <person name="Mueller R.-W."/>
            <person name="Bruemmer F."/>
            <person name="Labrenz M."/>
            <person name="Spormann A.M."/>
            <person name="Op den Camp H."/>
            <person name="Overmann J."/>
            <person name="Amann R."/>
            <person name="Jetten M.S.M."/>
            <person name="Mascher T."/>
            <person name="Medema M.H."/>
            <person name="Devos D.P."/>
            <person name="Kaster A.-K."/>
            <person name="Ovreas L."/>
            <person name="Rohde M."/>
            <person name="Galperin M.Y."/>
            <person name="Jogler C."/>
        </authorList>
    </citation>
    <scope>NUCLEOTIDE SEQUENCE [LARGE SCALE GENOMIC DNA]</scope>
    <source>
        <strain evidence="7 8">Poly30</strain>
    </source>
</reference>
<dbReference type="PANTHER" id="PTHR37306:SF1">
    <property type="entry name" value="COLICIN V PRODUCTION PROTEIN"/>
    <property type="match status" value="1"/>
</dbReference>
<keyword evidence="2 6" id="KW-0812">Transmembrane</keyword>
<keyword evidence="4 6" id="KW-0472">Membrane</keyword>
<dbReference type="GO" id="GO:0009403">
    <property type="term" value="P:toxin biosynthetic process"/>
    <property type="evidence" value="ECO:0007669"/>
    <property type="project" value="InterPro"/>
</dbReference>
<evidence type="ECO:0000313" key="8">
    <source>
        <dbReference type="Proteomes" id="UP000320390"/>
    </source>
</evidence>
<sequence length="274" mass="30087">MIYALQTMAQPGAEAPASGFGGLFSGTPWIDLVGMGIVLLFFILGLRHGLVWQVTRLIGMLVAVTLARSLSPEFVPHVEQALNLPTRACQGIVWFLVFLATLLITAMIGMVGRRALEAVHLGPMDRMGGGLAGAFTGVVLHCAVLVLLTSLGTTDWATSMLKGSASASMLDNLSRKTHVLLDAQAAERIMEPWGQSYDVQRAEELQQAAEMERRRRLDRAEEFRRKYEAELRSAQSEGRPPRLESATVRGSGTRPTAEEAQRRLRESEKGFKIR</sequence>
<dbReference type="Proteomes" id="UP000320390">
    <property type="component" value="Chromosome"/>
</dbReference>
<feature type="compositionally biased region" description="Basic and acidic residues" evidence="5">
    <location>
        <begin position="256"/>
        <end position="274"/>
    </location>
</feature>
<feature type="region of interest" description="Disordered" evidence="5">
    <location>
        <begin position="229"/>
        <end position="274"/>
    </location>
</feature>
<feature type="transmembrane region" description="Helical" evidence="6">
    <location>
        <begin position="29"/>
        <end position="47"/>
    </location>
</feature>
<dbReference type="Pfam" id="PF02674">
    <property type="entry name" value="Colicin_V"/>
    <property type="match status" value="1"/>
</dbReference>
<dbReference type="AlphaFoldDB" id="A0A518ETD3"/>
<dbReference type="GO" id="GO:0016020">
    <property type="term" value="C:membrane"/>
    <property type="evidence" value="ECO:0007669"/>
    <property type="project" value="UniProtKB-SubCell"/>
</dbReference>
<evidence type="ECO:0000256" key="2">
    <source>
        <dbReference type="ARBA" id="ARBA00022692"/>
    </source>
</evidence>
<evidence type="ECO:0000256" key="4">
    <source>
        <dbReference type="ARBA" id="ARBA00023136"/>
    </source>
</evidence>
<evidence type="ECO:0000313" key="7">
    <source>
        <dbReference type="EMBL" id="QDV07351.1"/>
    </source>
</evidence>
<dbReference type="PANTHER" id="PTHR37306">
    <property type="entry name" value="COLICIN V PRODUCTION PROTEIN"/>
    <property type="match status" value="1"/>
</dbReference>
<evidence type="ECO:0000256" key="1">
    <source>
        <dbReference type="ARBA" id="ARBA00004141"/>
    </source>
</evidence>
<feature type="transmembrane region" description="Helical" evidence="6">
    <location>
        <begin position="131"/>
        <end position="152"/>
    </location>
</feature>
<organism evidence="7 8">
    <name type="scientific">Saltatorellus ferox</name>
    <dbReference type="NCBI Taxonomy" id="2528018"/>
    <lineage>
        <taxon>Bacteria</taxon>
        <taxon>Pseudomonadati</taxon>
        <taxon>Planctomycetota</taxon>
        <taxon>Planctomycetia</taxon>
        <taxon>Planctomycetia incertae sedis</taxon>
        <taxon>Saltatorellus</taxon>
    </lineage>
</organism>